<reference evidence="1" key="1">
    <citation type="submission" date="2006-05" db="EMBL/GenBank/DDBJ databases">
        <title>Complete sequence of chromosome 2 of Burkholderia cenocepacia AU 1054.</title>
        <authorList>
            <consortium name="US DOE Joint Genome Institute"/>
            <person name="Copeland A."/>
            <person name="Lucas S."/>
            <person name="Lapidus A."/>
            <person name="Barry K."/>
            <person name="Detter J.C."/>
            <person name="Glavina del Rio T."/>
            <person name="Hammon N."/>
            <person name="Israni S."/>
            <person name="Dalin E."/>
            <person name="Tice H."/>
            <person name="Pitluck S."/>
            <person name="Chain P."/>
            <person name="Malfatti S."/>
            <person name="Shin M."/>
            <person name="Vergez L."/>
            <person name="Schmutz J."/>
            <person name="Larimer F."/>
            <person name="Land M."/>
            <person name="Hauser L."/>
            <person name="Kyrpides N."/>
            <person name="Lykidis A."/>
            <person name="LiPuma J.J."/>
            <person name="Konstantinidis K."/>
            <person name="Tiedje J.M."/>
            <person name="Richardson P."/>
        </authorList>
    </citation>
    <scope>NUCLEOTIDE SEQUENCE [LARGE SCALE GENOMIC DNA]</scope>
    <source>
        <strain evidence="1">AU 1054</strain>
    </source>
</reference>
<dbReference type="HOGENOM" id="CLU_093162_0_0_4"/>
<dbReference type="EMBL" id="CP000379">
    <property type="protein sequence ID" value="ABF80124.1"/>
    <property type="molecule type" value="Genomic_DNA"/>
</dbReference>
<gene>
    <name evidence="1" type="ordered locus">Bcen_5250</name>
</gene>
<protein>
    <submittedName>
        <fullName evidence="1">Uncharacterized protein</fullName>
    </submittedName>
</protein>
<evidence type="ECO:0000313" key="1">
    <source>
        <dbReference type="EMBL" id="ABF80124.1"/>
    </source>
</evidence>
<organism evidence="1">
    <name type="scientific">Burkholderia orbicola (strain AU 1054)</name>
    <dbReference type="NCBI Taxonomy" id="331271"/>
    <lineage>
        <taxon>Bacteria</taxon>
        <taxon>Pseudomonadati</taxon>
        <taxon>Pseudomonadota</taxon>
        <taxon>Betaproteobacteria</taxon>
        <taxon>Burkholderiales</taxon>
        <taxon>Burkholderiaceae</taxon>
        <taxon>Burkholderia</taxon>
        <taxon>Burkholderia cepacia complex</taxon>
        <taxon>Burkholderia orbicola</taxon>
    </lineage>
</organism>
<proteinExistence type="predicted"/>
<name>A0A0H2Y0X4_BURO1</name>
<dbReference type="AlphaFoldDB" id="A0A0H2Y0X4"/>
<sequence>MRFRLFEGKRLNRLPREVGGPAVRPSVRVGGEYRRITVVRYRSGPSCDAGRSAHRLPVTDRFLPNRHATMTVSELLRAIRQPYVDLLAKATTQSAVVVEPAYRQADGTLATEGPLALPCRADTIATEGEAAGQPAMVDSATQLDFEPFAFELETAAVSIQPFVWDWAAVEADGLDESTANDAFKTWFLAWFDADDENTPAEDGLHGIVHYLSEPVRTEQGWRIHADLGSAPETAVEDLLFRLVDAGATRISVG</sequence>
<accession>A0A0H2Y0X4</accession>